<protein>
    <submittedName>
        <fullName evidence="1">Uncharacterized protein</fullName>
    </submittedName>
</protein>
<evidence type="ECO:0000313" key="1">
    <source>
        <dbReference type="EMBL" id="RWR86988.1"/>
    </source>
</evidence>
<dbReference type="AlphaFoldDB" id="A0A443P881"/>
<proteinExistence type="predicted"/>
<dbReference type="EMBL" id="QPKB01000006">
    <property type="protein sequence ID" value="RWR86988.1"/>
    <property type="molecule type" value="Genomic_DNA"/>
</dbReference>
<gene>
    <name evidence="1" type="ORF">CKAN_01591400</name>
</gene>
<reference evidence="1 2" key="1">
    <citation type="journal article" date="2019" name="Nat. Plants">
        <title>Stout camphor tree genome fills gaps in understanding of flowering plant genome evolution.</title>
        <authorList>
            <person name="Chaw S.M."/>
            <person name="Liu Y.C."/>
            <person name="Wu Y.W."/>
            <person name="Wang H.Y."/>
            <person name="Lin C.I."/>
            <person name="Wu C.S."/>
            <person name="Ke H.M."/>
            <person name="Chang L.Y."/>
            <person name="Hsu C.Y."/>
            <person name="Yang H.T."/>
            <person name="Sudianto E."/>
            <person name="Hsu M.H."/>
            <person name="Wu K.P."/>
            <person name="Wang L.N."/>
            <person name="Leebens-Mack J.H."/>
            <person name="Tsai I.J."/>
        </authorList>
    </citation>
    <scope>NUCLEOTIDE SEQUENCE [LARGE SCALE GENOMIC DNA]</scope>
    <source>
        <strain evidence="2">cv. Chaw 1501</strain>
        <tissue evidence="1">Young leaves</tissue>
    </source>
</reference>
<comment type="caution">
    <text evidence="1">The sequence shown here is derived from an EMBL/GenBank/DDBJ whole genome shotgun (WGS) entry which is preliminary data.</text>
</comment>
<evidence type="ECO:0000313" key="2">
    <source>
        <dbReference type="Proteomes" id="UP000283530"/>
    </source>
</evidence>
<name>A0A443P881_9MAGN</name>
<sequence length="195" mass="21801">MMENVHLKLLGSKISGAKTYEMSIGSYRGMIFESSNDVEAALRWLTTVQNKYGSHRRQKGMVVGMSLDGPEEGQFTSITLFVGKYGISMSMEGGLPMAMKRFLQKRDGIFFSGYHLLEKRDRLEKQTEITIPNVLELKQGAVELRALVPGLKGSSCGVVPDIPVDASEEDRAKYYFLAAFQAFMIGKKKMKEIVD</sequence>
<accession>A0A443P881</accession>
<keyword evidence="2" id="KW-1185">Reference proteome</keyword>
<organism evidence="1 2">
    <name type="scientific">Cinnamomum micranthum f. kanehirae</name>
    <dbReference type="NCBI Taxonomy" id="337451"/>
    <lineage>
        <taxon>Eukaryota</taxon>
        <taxon>Viridiplantae</taxon>
        <taxon>Streptophyta</taxon>
        <taxon>Embryophyta</taxon>
        <taxon>Tracheophyta</taxon>
        <taxon>Spermatophyta</taxon>
        <taxon>Magnoliopsida</taxon>
        <taxon>Magnoliidae</taxon>
        <taxon>Laurales</taxon>
        <taxon>Lauraceae</taxon>
        <taxon>Cinnamomum</taxon>
    </lineage>
</organism>
<dbReference type="Proteomes" id="UP000283530">
    <property type="component" value="Unassembled WGS sequence"/>
</dbReference>